<name>A0AA87UR34_9MICO</name>
<dbReference type="RefSeq" id="WP_146792490.1">
    <property type="nucleotide sequence ID" value="NZ_BJUU01000002.1"/>
</dbReference>
<accession>A0AA87UR34</accession>
<evidence type="ECO:0000259" key="2">
    <source>
        <dbReference type="Pfam" id="PF13193"/>
    </source>
</evidence>
<dbReference type="SUPFAM" id="SSF56801">
    <property type="entry name" value="Acetyl-CoA synthetase-like"/>
    <property type="match status" value="1"/>
</dbReference>
<feature type="domain" description="AMP-binding enzyme C-terminal" evidence="2">
    <location>
        <begin position="454"/>
        <end position="525"/>
    </location>
</feature>
<dbReference type="PANTHER" id="PTHR43767:SF1">
    <property type="entry name" value="NONRIBOSOMAL PEPTIDE SYNTHASE PES1 (EUROFUNG)-RELATED"/>
    <property type="match status" value="1"/>
</dbReference>
<gene>
    <name evidence="3" type="ORF">ABA31_04610</name>
</gene>
<dbReference type="InterPro" id="IPR042099">
    <property type="entry name" value="ANL_N_sf"/>
</dbReference>
<dbReference type="InterPro" id="IPR000873">
    <property type="entry name" value="AMP-dep_synth/lig_dom"/>
</dbReference>
<evidence type="ECO:0000313" key="4">
    <source>
        <dbReference type="Proteomes" id="UP000321749"/>
    </source>
</evidence>
<reference evidence="3 4" key="1">
    <citation type="submission" date="2019-07" db="EMBL/GenBank/DDBJ databases">
        <title>Whole genome shotgun sequence of Agrococcus baldri NBRC 103055.</title>
        <authorList>
            <person name="Hosoyama A."/>
            <person name="Uohara A."/>
            <person name="Ohji S."/>
            <person name="Ichikawa N."/>
        </authorList>
    </citation>
    <scope>NUCLEOTIDE SEQUENCE [LARGE SCALE GENOMIC DNA]</scope>
    <source>
        <strain evidence="3 4">NBRC 103055</strain>
    </source>
</reference>
<dbReference type="InterPro" id="IPR045851">
    <property type="entry name" value="AMP-bd_C_sf"/>
</dbReference>
<dbReference type="PANTHER" id="PTHR43767">
    <property type="entry name" value="LONG-CHAIN-FATTY-ACID--COA LIGASE"/>
    <property type="match status" value="1"/>
</dbReference>
<dbReference type="Pfam" id="PF13193">
    <property type="entry name" value="AMP-binding_C"/>
    <property type="match status" value="1"/>
</dbReference>
<dbReference type="InterPro" id="IPR025110">
    <property type="entry name" value="AMP-bd_C"/>
</dbReference>
<dbReference type="Gene3D" id="3.40.50.12780">
    <property type="entry name" value="N-terminal domain of ligase-like"/>
    <property type="match status" value="1"/>
</dbReference>
<organism evidence="3 4">
    <name type="scientific">Agrococcus baldri</name>
    <dbReference type="NCBI Taxonomy" id="153730"/>
    <lineage>
        <taxon>Bacteria</taxon>
        <taxon>Bacillati</taxon>
        <taxon>Actinomycetota</taxon>
        <taxon>Actinomycetes</taxon>
        <taxon>Micrococcales</taxon>
        <taxon>Microbacteriaceae</taxon>
        <taxon>Agrococcus</taxon>
    </lineage>
</organism>
<dbReference type="Gene3D" id="3.30.300.30">
    <property type="match status" value="1"/>
</dbReference>
<keyword evidence="4" id="KW-1185">Reference proteome</keyword>
<dbReference type="PROSITE" id="PS00455">
    <property type="entry name" value="AMP_BINDING"/>
    <property type="match status" value="1"/>
</dbReference>
<keyword evidence="3" id="KW-0436">Ligase</keyword>
<dbReference type="EMBL" id="BJUU01000002">
    <property type="protein sequence ID" value="GEK79110.1"/>
    <property type="molecule type" value="Genomic_DNA"/>
</dbReference>
<evidence type="ECO:0000313" key="3">
    <source>
        <dbReference type="EMBL" id="GEK79110.1"/>
    </source>
</evidence>
<dbReference type="GO" id="GO:0016878">
    <property type="term" value="F:acid-thiol ligase activity"/>
    <property type="evidence" value="ECO:0007669"/>
    <property type="project" value="UniProtKB-ARBA"/>
</dbReference>
<dbReference type="Proteomes" id="UP000321749">
    <property type="component" value="Unassembled WGS sequence"/>
</dbReference>
<protein>
    <submittedName>
        <fullName evidence="3">ATP-dependent acyl-CoA ligase</fullName>
    </submittedName>
</protein>
<dbReference type="InterPro" id="IPR050237">
    <property type="entry name" value="ATP-dep_AMP-bd_enzyme"/>
</dbReference>
<dbReference type="InterPro" id="IPR020845">
    <property type="entry name" value="AMP-binding_CS"/>
</dbReference>
<feature type="domain" description="AMP-dependent synthetase/ligase" evidence="1">
    <location>
        <begin position="41"/>
        <end position="404"/>
    </location>
</feature>
<comment type="caution">
    <text evidence="3">The sequence shown here is derived from an EMBL/GenBank/DDBJ whole genome shotgun (WGS) entry which is preliminary data.</text>
</comment>
<evidence type="ECO:0000259" key="1">
    <source>
        <dbReference type="Pfam" id="PF00501"/>
    </source>
</evidence>
<dbReference type="AlphaFoldDB" id="A0AA87UR34"/>
<dbReference type="Pfam" id="PF00501">
    <property type="entry name" value="AMP-binding"/>
    <property type="match status" value="1"/>
</dbReference>
<proteinExistence type="predicted"/>
<sequence length="548" mass="60638">MNTAIDLNVHESILMRGTGDALGHHVTDVPFGERSLVHVLARQAAERPDKEWLIFDSTIRLTFSQVYSLTNRFARAALASVGDKPRVALYLRNQPEFVPAFLGAQAAGGASVPLNPELKGQLLGELLSKAEAQILVVRGELLEHIEALQSLGPVRQIVYCGEGEFPAAVHGVPVSRYEEFIADSPDSALDSLPLPAELGALMFTSGTSGGSKAAMCTNHYLFFYPGTVADSLGLTPEDVLSTPLQICHVAALHVLAMSSLHAGCTVHLKTRFSASSYWQDIAKDGATFSMLMGTMAGMILKSTPEAPPHSLRHLYTIPQPVEREEFERRYRTTVLWQGYGSTEGFPLLPKRERLEGVPADTIGPPPQWVDFGVVDEFDRLVAPEVKGEIVYRPLVPFGMSSGYYNDPTATQHAFRNFTYHTGDIGYYDEAGNVHFSMRNRDAIRRHGENVSAVEVERIALTYAAILDAAAYAVPGDLGEHEVKLDFVAEDRLDLAEVQQWLKSRLPRYMVPRYLEQRESLPKTVSDRVEKYKLMDQPLDRPEVYSAQP</sequence>